<dbReference type="CDD" id="cd14798">
    <property type="entry name" value="RX-CC_like"/>
    <property type="match status" value="1"/>
</dbReference>
<dbReference type="Pfam" id="PF00931">
    <property type="entry name" value="NB-ARC"/>
    <property type="match status" value="1"/>
</dbReference>
<keyword evidence="6" id="KW-0067">ATP-binding</keyword>
<gene>
    <name evidence="10" type="primary">RGA1</name>
    <name evidence="10" type="ORF">QJS10_CPB22g00737</name>
</gene>
<keyword evidence="11" id="KW-1185">Reference proteome</keyword>
<dbReference type="Pfam" id="PF18052">
    <property type="entry name" value="Rx_N"/>
    <property type="match status" value="1"/>
</dbReference>
<feature type="compositionally biased region" description="Low complexity" evidence="7">
    <location>
        <begin position="89"/>
        <end position="110"/>
    </location>
</feature>
<dbReference type="AlphaFoldDB" id="A0AAV9C234"/>
<evidence type="ECO:0000259" key="9">
    <source>
        <dbReference type="Pfam" id="PF18052"/>
    </source>
</evidence>
<dbReference type="Gene3D" id="1.20.5.4130">
    <property type="match status" value="1"/>
</dbReference>
<evidence type="ECO:0000256" key="3">
    <source>
        <dbReference type="ARBA" id="ARBA00022737"/>
    </source>
</evidence>
<protein>
    <submittedName>
        <fullName evidence="10">Disease resistance protein RGA1</fullName>
    </submittedName>
</protein>
<accession>A0AAV9C234</accession>
<dbReference type="SUPFAM" id="SSF52540">
    <property type="entry name" value="P-loop containing nucleoside triphosphate hydrolases"/>
    <property type="match status" value="1"/>
</dbReference>
<dbReference type="PANTHER" id="PTHR36766">
    <property type="entry name" value="PLANT BROAD-SPECTRUM MILDEW RESISTANCE PROTEIN RPW8"/>
    <property type="match status" value="1"/>
</dbReference>
<feature type="region of interest" description="Disordered" evidence="7">
    <location>
        <begin position="89"/>
        <end position="112"/>
    </location>
</feature>
<keyword evidence="3" id="KW-0677">Repeat</keyword>
<keyword evidence="5" id="KW-0611">Plant defense</keyword>
<dbReference type="InterPro" id="IPR038005">
    <property type="entry name" value="RX-like_CC"/>
</dbReference>
<name>A0AAV9C234_ACOCL</name>
<evidence type="ECO:0000256" key="4">
    <source>
        <dbReference type="ARBA" id="ARBA00022741"/>
    </source>
</evidence>
<evidence type="ECO:0000256" key="2">
    <source>
        <dbReference type="ARBA" id="ARBA00022614"/>
    </source>
</evidence>
<sequence>MAIPSGMIDEIIKSMCEVVKNELIMLWGFKDEFLKLNKKLGKIKRVLHDAENKEFQDQAIREWLVELKDLMYDIEDIIDDCYIHINNNTTTTNNTTSPPMSRPSSSTTTSFKKGKRMISKKISAFYKKGKGVVHRHKIGKRIQEINVRLEEINKDRKDLQLAQIEGFIPPPPTSQWSRETTPYVIDSDITGIDDDAKVMVQKLTGSFGGGGGGGRVFAIVGMGGIGKTTLAQKVFNKCTEVGEKIWVCVSQNFNEIDILKQIIRSAGGNYGVTQTKQDFYSIVKKVLGGKRFLLVLDDLWSDRVWDEGLRIPFSDFTEDCQVLITTRNREIARQMGAVYIHEMKTLSDDDAWSHLRKIVHLDGETEEIDSSMKDLGMKIVKECKGLPLAIKAIGGRGGTTLSTVGSNDPMKLKTKKTKLAHSPCLIQV</sequence>
<keyword evidence="2" id="KW-0433">Leucine-rich repeat</keyword>
<proteinExistence type="inferred from homology"/>
<dbReference type="Proteomes" id="UP001180020">
    <property type="component" value="Unassembled WGS sequence"/>
</dbReference>
<evidence type="ECO:0000256" key="6">
    <source>
        <dbReference type="ARBA" id="ARBA00022840"/>
    </source>
</evidence>
<evidence type="ECO:0000256" key="7">
    <source>
        <dbReference type="SAM" id="MobiDB-lite"/>
    </source>
</evidence>
<dbReference type="PRINTS" id="PR00364">
    <property type="entry name" value="DISEASERSIST"/>
</dbReference>
<keyword evidence="4" id="KW-0547">Nucleotide-binding</keyword>
<dbReference type="Gene3D" id="3.40.50.300">
    <property type="entry name" value="P-loop containing nucleotide triphosphate hydrolases"/>
    <property type="match status" value="1"/>
</dbReference>
<evidence type="ECO:0000259" key="8">
    <source>
        <dbReference type="Pfam" id="PF00931"/>
    </source>
</evidence>
<organism evidence="10 11">
    <name type="scientific">Acorus calamus</name>
    <name type="common">Sweet flag</name>
    <dbReference type="NCBI Taxonomy" id="4465"/>
    <lineage>
        <taxon>Eukaryota</taxon>
        <taxon>Viridiplantae</taxon>
        <taxon>Streptophyta</taxon>
        <taxon>Embryophyta</taxon>
        <taxon>Tracheophyta</taxon>
        <taxon>Spermatophyta</taxon>
        <taxon>Magnoliopsida</taxon>
        <taxon>Liliopsida</taxon>
        <taxon>Acoraceae</taxon>
        <taxon>Acorus</taxon>
    </lineage>
</organism>
<evidence type="ECO:0000256" key="5">
    <source>
        <dbReference type="ARBA" id="ARBA00022821"/>
    </source>
</evidence>
<dbReference type="GO" id="GO:0006952">
    <property type="term" value="P:defense response"/>
    <property type="evidence" value="ECO:0007669"/>
    <property type="project" value="UniProtKB-KW"/>
</dbReference>
<dbReference type="EMBL" id="JAUJYO010000022">
    <property type="protein sequence ID" value="KAK1282363.1"/>
    <property type="molecule type" value="Genomic_DNA"/>
</dbReference>
<dbReference type="GO" id="GO:0005524">
    <property type="term" value="F:ATP binding"/>
    <property type="evidence" value="ECO:0007669"/>
    <property type="project" value="UniProtKB-KW"/>
</dbReference>
<reference evidence="10" key="1">
    <citation type="journal article" date="2023" name="Nat. Commun.">
        <title>Diploid and tetraploid genomes of Acorus and the evolution of monocots.</title>
        <authorList>
            <person name="Ma L."/>
            <person name="Liu K.W."/>
            <person name="Li Z."/>
            <person name="Hsiao Y.Y."/>
            <person name="Qi Y."/>
            <person name="Fu T."/>
            <person name="Tang G.D."/>
            <person name="Zhang D."/>
            <person name="Sun W.H."/>
            <person name="Liu D.K."/>
            <person name="Li Y."/>
            <person name="Chen G.Z."/>
            <person name="Liu X.D."/>
            <person name="Liao X.Y."/>
            <person name="Jiang Y.T."/>
            <person name="Yu X."/>
            <person name="Hao Y."/>
            <person name="Huang J."/>
            <person name="Zhao X.W."/>
            <person name="Ke S."/>
            <person name="Chen Y.Y."/>
            <person name="Wu W.L."/>
            <person name="Hsu J.L."/>
            <person name="Lin Y.F."/>
            <person name="Huang M.D."/>
            <person name="Li C.Y."/>
            <person name="Huang L."/>
            <person name="Wang Z.W."/>
            <person name="Zhao X."/>
            <person name="Zhong W.Y."/>
            <person name="Peng D.H."/>
            <person name="Ahmad S."/>
            <person name="Lan S."/>
            <person name="Zhang J.S."/>
            <person name="Tsai W.C."/>
            <person name="Van de Peer Y."/>
            <person name="Liu Z.J."/>
        </authorList>
    </citation>
    <scope>NUCLEOTIDE SEQUENCE</scope>
    <source>
        <strain evidence="10">CP</strain>
    </source>
</reference>
<evidence type="ECO:0000313" key="11">
    <source>
        <dbReference type="Proteomes" id="UP001180020"/>
    </source>
</evidence>
<dbReference type="FunFam" id="3.40.50.300:FF:001091">
    <property type="entry name" value="Probable disease resistance protein At1g61300"/>
    <property type="match status" value="1"/>
</dbReference>
<dbReference type="InterPro" id="IPR027417">
    <property type="entry name" value="P-loop_NTPase"/>
</dbReference>
<dbReference type="InterPro" id="IPR042197">
    <property type="entry name" value="Apaf_helical"/>
</dbReference>
<comment type="similarity">
    <text evidence="1">Belongs to the disease resistance NB-LRR family.</text>
</comment>
<dbReference type="PANTHER" id="PTHR36766:SF70">
    <property type="entry name" value="DISEASE RESISTANCE PROTEIN RGA4"/>
    <property type="match status" value="1"/>
</dbReference>
<evidence type="ECO:0000313" key="10">
    <source>
        <dbReference type="EMBL" id="KAK1282363.1"/>
    </source>
</evidence>
<evidence type="ECO:0000256" key="1">
    <source>
        <dbReference type="ARBA" id="ARBA00008894"/>
    </source>
</evidence>
<dbReference type="Gene3D" id="1.10.8.430">
    <property type="entry name" value="Helical domain of apoptotic protease-activating factors"/>
    <property type="match status" value="1"/>
</dbReference>
<feature type="domain" description="NB-ARC" evidence="8">
    <location>
        <begin position="212"/>
        <end position="359"/>
    </location>
</feature>
<dbReference type="InterPro" id="IPR002182">
    <property type="entry name" value="NB-ARC"/>
</dbReference>
<feature type="domain" description="Disease resistance N-terminal" evidence="9">
    <location>
        <begin position="11"/>
        <end position="89"/>
    </location>
</feature>
<comment type="caution">
    <text evidence="10">The sequence shown here is derived from an EMBL/GenBank/DDBJ whole genome shotgun (WGS) entry which is preliminary data.</text>
</comment>
<dbReference type="GO" id="GO:0043531">
    <property type="term" value="F:ADP binding"/>
    <property type="evidence" value="ECO:0007669"/>
    <property type="project" value="InterPro"/>
</dbReference>
<reference evidence="10" key="2">
    <citation type="submission" date="2023-06" db="EMBL/GenBank/DDBJ databases">
        <authorList>
            <person name="Ma L."/>
            <person name="Liu K.-W."/>
            <person name="Li Z."/>
            <person name="Hsiao Y.-Y."/>
            <person name="Qi Y."/>
            <person name="Fu T."/>
            <person name="Tang G."/>
            <person name="Zhang D."/>
            <person name="Sun W.-H."/>
            <person name="Liu D.-K."/>
            <person name="Li Y."/>
            <person name="Chen G.-Z."/>
            <person name="Liu X.-D."/>
            <person name="Liao X.-Y."/>
            <person name="Jiang Y.-T."/>
            <person name="Yu X."/>
            <person name="Hao Y."/>
            <person name="Huang J."/>
            <person name="Zhao X.-W."/>
            <person name="Ke S."/>
            <person name="Chen Y.-Y."/>
            <person name="Wu W.-L."/>
            <person name="Hsu J.-L."/>
            <person name="Lin Y.-F."/>
            <person name="Huang M.-D."/>
            <person name="Li C.-Y."/>
            <person name="Huang L."/>
            <person name="Wang Z.-W."/>
            <person name="Zhao X."/>
            <person name="Zhong W.-Y."/>
            <person name="Peng D.-H."/>
            <person name="Ahmad S."/>
            <person name="Lan S."/>
            <person name="Zhang J.-S."/>
            <person name="Tsai W.-C."/>
            <person name="Van De Peer Y."/>
            <person name="Liu Z.-J."/>
        </authorList>
    </citation>
    <scope>NUCLEOTIDE SEQUENCE</scope>
    <source>
        <strain evidence="10">CP</strain>
        <tissue evidence="10">Leaves</tissue>
    </source>
</reference>
<dbReference type="InterPro" id="IPR041118">
    <property type="entry name" value="Rx_N"/>
</dbReference>